<dbReference type="Proteomes" id="UP000216444">
    <property type="component" value="Unassembled WGS sequence"/>
</dbReference>
<dbReference type="EMBL" id="MWWV01000006">
    <property type="protein sequence ID" value="OZG57868.1"/>
    <property type="molecule type" value="Genomic_DNA"/>
</dbReference>
<dbReference type="RefSeq" id="WP_094663477.1">
    <property type="nucleotide sequence ID" value="NZ_MWWV01000006.1"/>
</dbReference>
<dbReference type="NCBIfam" id="TIGR01760">
    <property type="entry name" value="tape_meas_TP901"/>
    <property type="match status" value="1"/>
</dbReference>
<accession>A0A261FFL2</accession>
<evidence type="ECO:0000313" key="5">
    <source>
        <dbReference type="Proteomes" id="UP000216444"/>
    </source>
</evidence>
<keyword evidence="5" id="KW-1185">Reference proteome</keyword>
<comment type="caution">
    <text evidence="4">The sequence shown here is derived from an EMBL/GenBank/DDBJ whole genome shotgun (WGS) entry which is preliminary data.</text>
</comment>
<dbReference type="AlphaFoldDB" id="A0A261FFL2"/>
<keyword evidence="2" id="KW-0175">Coiled coil</keyword>
<dbReference type="PANTHER" id="PTHR37813:SF1">
    <property type="entry name" value="FELS-2 PROPHAGE PROTEIN"/>
    <property type="match status" value="1"/>
</dbReference>
<gene>
    <name evidence="4" type="ORF">BTIS_1109</name>
</gene>
<feature type="coiled-coil region" evidence="2">
    <location>
        <begin position="499"/>
        <end position="526"/>
    </location>
</feature>
<evidence type="ECO:0000256" key="1">
    <source>
        <dbReference type="ARBA" id="ARBA00022612"/>
    </source>
</evidence>
<dbReference type="InterPro" id="IPR010090">
    <property type="entry name" value="Phage_tape_meas"/>
</dbReference>
<organism evidence="4 5">
    <name type="scientific">Bifidobacterium tissieri</name>
    <dbReference type="NCBI Taxonomy" id="1630162"/>
    <lineage>
        <taxon>Bacteria</taxon>
        <taxon>Bacillati</taxon>
        <taxon>Actinomycetota</taxon>
        <taxon>Actinomycetes</taxon>
        <taxon>Bifidobacteriales</taxon>
        <taxon>Bifidobacteriaceae</taxon>
        <taxon>Bifidobacterium</taxon>
    </lineage>
</organism>
<evidence type="ECO:0000259" key="3">
    <source>
        <dbReference type="Pfam" id="PF10145"/>
    </source>
</evidence>
<protein>
    <submittedName>
        <fullName evidence="4">Phage tail tape measure protein</fullName>
    </submittedName>
</protein>
<feature type="domain" description="Phage tail tape measure protein" evidence="3">
    <location>
        <begin position="97"/>
        <end position="297"/>
    </location>
</feature>
<proteinExistence type="predicted"/>
<name>A0A261FFL2_9BIFI</name>
<dbReference type="PANTHER" id="PTHR37813">
    <property type="entry name" value="FELS-2 PROPHAGE PROTEIN"/>
    <property type="match status" value="1"/>
</dbReference>
<reference evidence="4 5" key="1">
    <citation type="journal article" date="2017" name="BMC Genomics">
        <title>Comparative genomic and phylogenomic analyses of the Bifidobacteriaceae family.</title>
        <authorList>
            <person name="Lugli G.A."/>
            <person name="Milani C."/>
            <person name="Turroni F."/>
            <person name="Duranti S."/>
            <person name="Mancabelli L."/>
            <person name="Mangifesta M."/>
            <person name="Ferrario C."/>
            <person name="Modesto M."/>
            <person name="Mattarelli P."/>
            <person name="Jiri K."/>
            <person name="van Sinderen D."/>
            <person name="Ventura M."/>
        </authorList>
    </citation>
    <scope>NUCLEOTIDE SEQUENCE [LARGE SCALE GENOMIC DNA]</scope>
    <source>
        <strain evidence="4 5">DSM 100201</strain>
    </source>
</reference>
<dbReference type="Pfam" id="PF10145">
    <property type="entry name" value="PhageMin_Tail"/>
    <property type="match status" value="1"/>
</dbReference>
<sequence length="1115" mass="114418">MALNENIMIRLMADTSNYTTRMAAASKQASAFGDALEKPMSTQERLAAGATKAGLAIGAVSAAIGVAAITTFAQFDAAMSTVQANTGASAREMDALRQAAIDAGANTVYSASEAADAINELGKAGMSTSDILSGGLTGALNLAASDGMQVAEAAELMSSAMAQFNLTGTDAGRVADALAAGAGKAQGSARDLGYALQQSGMVANSFGIGMEETVGTLTAFANAGMIGSDAGTSLKTMLISLANPSDKAAALMQELGINAYDAQGNFIGLGALAGQLQTQLGGLSQEQRNQALATIFGSDAIRAANVLYNEGADGIQEWTDAVADSGYAAEQAAAKNDNLKGDLENLSGSVESMLITIGSGADGVLRDTVQTLDMLVDAFSDLPAPVQQGTIMFGLMVGATAGLHQMFGGLATSTSQTGRSMGLLLDPVQRLSTAAPQLSDGFRQLVGAATGAGTGIQSLSGSAGRAQAAMGGLKNIGGGIVSMLGGPWGIALTVAGVALTQWAAKARKARQDAEQLQNAIESSADVGEQMVHMTQQIDFNWLDRMQTGSSNMSDLLDKAGISMETFVRAAQGSKTAIDEVNEALKNMNKDGGDTSMTPAANKIRNSLNELSEAYGTATEGAAEAKSATDALNATNGEGAAAAGSAADAQSQLAGSAAETADAESLLTDAMGATKDAVSETAGAWGEVISAMETYYGFSLNASDALIAMHSAFDKATEAARENGATLDLNTEKGRNNQSALNDVASSALKAAQAQAENGASMDDINATLDDARNRYIEAARAMGMTPEAADAAASAAGLTSEKFRELAEAAGLVPDDVNLNVNANTGEAEGRLQELGITVETLPDGTVRIGGDNTEAINAIAFVNGLSVDEKTGALTMDKSQYDIALALANGARIDEKTGKLLGDGSDLLNKVAQANGWKIDPKTGVISGNNGDFMAKKKAVEDTKIGDKTVKVGADTSSFWGSVNGILNRVFSVNVSASEGKAHGGIIGYATGGRIPRYADGGYQGLVRGIGSKISDSNLILASRGEYMIQARAVDHYGVAAMDAINGMRWNPDSGVKYTVAPTILTDNPQTVETSRQIIDAIDRLRRDLGPTISTYAPRLGERDFNRLTWRAQR</sequence>
<evidence type="ECO:0000313" key="4">
    <source>
        <dbReference type="EMBL" id="OZG57868.1"/>
    </source>
</evidence>
<evidence type="ECO:0000256" key="2">
    <source>
        <dbReference type="SAM" id="Coils"/>
    </source>
</evidence>
<keyword evidence="1" id="KW-1188">Viral release from host cell</keyword>